<dbReference type="WBParaSite" id="Hba_21087">
    <property type="protein sequence ID" value="Hba_21087"/>
    <property type="gene ID" value="Hba_21087"/>
</dbReference>
<dbReference type="GO" id="GO:0042302">
    <property type="term" value="F:structural constituent of cuticle"/>
    <property type="evidence" value="ECO:0007669"/>
    <property type="project" value="UniProtKB-KW"/>
</dbReference>
<evidence type="ECO:0000313" key="12">
    <source>
        <dbReference type="WBParaSite" id="Hba_21087"/>
    </source>
</evidence>
<feature type="signal peptide" evidence="9">
    <location>
        <begin position="1"/>
        <end position="21"/>
    </location>
</feature>
<keyword evidence="2" id="KW-0193">Cuticle</keyword>
<evidence type="ECO:0000256" key="5">
    <source>
        <dbReference type="ARBA" id="ARBA00022729"/>
    </source>
</evidence>
<evidence type="ECO:0000256" key="9">
    <source>
        <dbReference type="SAM" id="SignalP"/>
    </source>
</evidence>
<dbReference type="SMART" id="SM00241">
    <property type="entry name" value="ZP"/>
    <property type="match status" value="1"/>
</dbReference>
<evidence type="ECO:0000256" key="7">
    <source>
        <dbReference type="ARBA" id="ARBA00023136"/>
    </source>
</evidence>
<dbReference type="PANTHER" id="PTHR22907:SF54">
    <property type="entry name" value="GH04558P"/>
    <property type="match status" value="1"/>
</dbReference>
<keyword evidence="6 8" id="KW-1133">Transmembrane helix</keyword>
<dbReference type="InterPro" id="IPR057475">
    <property type="entry name" value="CUT_C"/>
</dbReference>
<evidence type="ECO:0000256" key="8">
    <source>
        <dbReference type="SAM" id="Phobius"/>
    </source>
</evidence>
<keyword evidence="5 9" id="KW-0732">Signal</keyword>
<evidence type="ECO:0000256" key="6">
    <source>
        <dbReference type="ARBA" id="ARBA00022989"/>
    </source>
</evidence>
<name>A0A1I7XUR8_HETBA</name>
<dbReference type="PROSITE" id="PS51034">
    <property type="entry name" value="ZP_2"/>
    <property type="match status" value="1"/>
</dbReference>
<dbReference type="InterPro" id="IPR051962">
    <property type="entry name" value="Cuticlin"/>
</dbReference>
<comment type="subcellular location">
    <subcellularLocation>
        <location evidence="1">Cell membrane</location>
        <topology evidence="1">Single-pass type I membrane protein</topology>
    </subcellularLocation>
</comment>
<evidence type="ECO:0000313" key="11">
    <source>
        <dbReference type="Proteomes" id="UP000095283"/>
    </source>
</evidence>
<sequence length="395" mass="43992">MIRLIFILPFIYAIEFDTVLTEKPLIECGHGQISIRIEPTQGVPSHIFAKGHFHDEECSFRNSSHVVFDFDKCGVNKRREINPRGMSFSMTVVVQIHPLFITKVDRSYKVRCEYMEAEKTDSANGPLVKLARVGEVIYHVWDCPSDIFGVLVHTCSILDGQGNEYKVIDEQGCTTDSNLMPELSYAKDLTRTFTASYAFNFPDQPSAYFNCQLKLCHKYDNGCASITPPRCGENPLSGQDDSLANDLDNDQLITTTASGFSKQATITTTPTTTTTIPSTTKVVATTVTEVSTTTTSAPTTTIVMLPEDFPTPKTLREFLEKKFNDTKIEEEELQGSVAEIPEALRAEPTLLNRNAVCIPLVGFWLLGALSIICFGIIVASLCYAQRQREKFSIIH</sequence>
<dbReference type="AlphaFoldDB" id="A0A1I7XUR8"/>
<keyword evidence="4 8" id="KW-0812">Transmembrane</keyword>
<dbReference type="Pfam" id="PF25301">
    <property type="entry name" value="CUT_C"/>
    <property type="match status" value="1"/>
</dbReference>
<protein>
    <submittedName>
        <fullName evidence="12">ZP domain-containing protein</fullName>
    </submittedName>
</protein>
<feature type="chain" id="PRO_5009311417" evidence="9">
    <location>
        <begin position="22"/>
        <end position="395"/>
    </location>
</feature>
<dbReference type="InterPro" id="IPR001507">
    <property type="entry name" value="ZP_dom"/>
</dbReference>
<evidence type="ECO:0000256" key="3">
    <source>
        <dbReference type="ARBA" id="ARBA00022475"/>
    </source>
</evidence>
<organism evidence="11 12">
    <name type="scientific">Heterorhabditis bacteriophora</name>
    <name type="common">Entomopathogenic nematode worm</name>
    <dbReference type="NCBI Taxonomy" id="37862"/>
    <lineage>
        <taxon>Eukaryota</taxon>
        <taxon>Metazoa</taxon>
        <taxon>Ecdysozoa</taxon>
        <taxon>Nematoda</taxon>
        <taxon>Chromadorea</taxon>
        <taxon>Rhabditida</taxon>
        <taxon>Rhabditina</taxon>
        <taxon>Rhabditomorpha</taxon>
        <taxon>Strongyloidea</taxon>
        <taxon>Heterorhabditidae</taxon>
        <taxon>Heterorhabditis</taxon>
    </lineage>
</organism>
<evidence type="ECO:0000259" key="10">
    <source>
        <dbReference type="PROSITE" id="PS51034"/>
    </source>
</evidence>
<dbReference type="PANTHER" id="PTHR22907">
    <property type="entry name" value="GH04558P"/>
    <property type="match status" value="1"/>
</dbReference>
<evidence type="ECO:0000256" key="2">
    <source>
        <dbReference type="ARBA" id="ARBA00022460"/>
    </source>
</evidence>
<keyword evidence="7 8" id="KW-0472">Membrane</keyword>
<dbReference type="GO" id="GO:0005886">
    <property type="term" value="C:plasma membrane"/>
    <property type="evidence" value="ECO:0007669"/>
    <property type="project" value="UniProtKB-SubCell"/>
</dbReference>
<evidence type="ECO:0000256" key="1">
    <source>
        <dbReference type="ARBA" id="ARBA00004251"/>
    </source>
</evidence>
<keyword evidence="3" id="KW-1003">Cell membrane</keyword>
<dbReference type="InterPro" id="IPR056953">
    <property type="entry name" value="CUT_N"/>
</dbReference>
<reference evidence="12" key="1">
    <citation type="submission" date="2016-11" db="UniProtKB">
        <authorList>
            <consortium name="WormBaseParasite"/>
        </authorList>
    </citation>
    <scope>IDENTIFICATION</scope>
</reference>
<proteinExistence type="predicted"/>
<feature type="domain" description="ZP" evidence="10">
    <location>
        <begin position="1"/>
        <end position="230"/>
    </location>
</feature>
<dbReference type="Pfam" id="PF25057">
    <property type="entry name" value="CUT_N"/>
    <property type="match status" value="1"/>
</dbReference>
<feature type="transmembrane region" description="Helical" evidence="8">
    <location>
        <begin position="361"/>
        <end position="384"/>
    </location>
</feature>
<evidence type="ECO:0000256" key="4">
    <source>
        <dbReference type="ARBA" id="ARBA00022692"/>
    </source>
</evidence>
<dbReference type="Proteomes" id="UP000095283">
    <property type="component" value="Unplaced"/>
</dbReference>
<keyword evidence="11" id="KW-1185">Reference proteome</keyword>
<accession>A0A1I7XUR8</accession>